<feature type="domain" description="Regulatory protein YycH" evidence="1">
    <location>
        <begin position="3"/>
        <end position="421"/>
    </location>
</feature>
<name>A0ABX0F816_9BACL</name>
<gene>
    <name evidence="2" type="ORF">GYN08_14725</name>
</gene>
<dbReference type="InterPro" id="IPR009996">
    <property type="entry name" value="YycH"/>
</dbReference>
<evidence type="ECO:0000313" key="3">
    <source>
        <dbReference type="Proteomes" id="UP000800303"/>
    </source>
</evidence>
<dbReference type="Gene3D" id="3.30.310.160">
    <property type="entry name" value="YycH protein, domain 2"/>
    <property type="match status" value="1"/>
</dbReference>
<dbReference type="InterPro" id="IPR042274">
    <property type="entry name" value="YycH/YycI_2"/>
</dbReference>
<keyword evidence="3" id="KW-1185">Reference proteome</keyword>
<organism evidence="2 3">
    <name type="scientific">Saccharibacillus alkalitolerans</name>
    <dbReference type="NCBI Taxonomy" id="2705290"/>
    <lineage>
        <taxon>Bacteria</taxon>
        <taxon>Bacillati</taxon>
        <taxon>Bacillota</taxon>
        <taxon>Bacilli</taxon>
        <taxon>Bacillales</taxon>
        <taxon>Paenibacillaceae</taxon>
        <taxon>Saccharibacillus</taxon>
    </lineage>
</organism>
<accession>A0ABX0F816</accession>
<proteinExistence type="predicted"/>
<evidence type="ECO:0000313" key="2">
    <source>
        <dbReference type="EMBL" id="NGZ76580.1"/>
    </source>
</evidence>
<dbReference type="RefSeq" id="WP_166275483.1">
    <property type="nucleotide sequence ID" value="NZ_JAAFGS010000004.1"/>
</dbReference>
<protein>
    <recommendedName>
        <fullName evidence="1">Regulatory protein YycH domain-containing protein</fullName>
    </recommendedName>
</protein>
<dbReference type="Proteomes" id="UP000800303">
    <property type="component" value="Unassembled WGS sequence"/>
</dbReference>
<dbReference type="Pfam" id="PF07435">
    <property type="entry name" value="YycH"/>
    <property type="match status" value="1"/>
</dbReference>
<evidence type="ECO:0000259" key="1">
    <source>
        <dbReference type="Pfam" id="PF07435"/>
    </source>
</evidence>
<reference evidence="2 3" key="1">
    <citation type="submission" date="2020-01" db="EMBL/GenBank/DDBJ databases">
        <title>Polyphasic characterisation and genomic insights into a novel alkali tolerant bacterium VR-M41.</title>
        <authorList>
            <person name="Vemuluri V.R."/>
        </authorList>
    </citation>
    <scope>NUCLEOTIDE SEQUENCE [LARGE SCALE GENOMIC DNA]</scope>
    <source>
        <strain evidence="2 3">VR-M41</strain>
    </source>
</reference>
<dbReference type="CDD" id="cd15787">
    <property type="entry name" value="YycH_N"/>
    <property type="match status" value="1"/>
</dbReference>
<sequence>MKERFKTVLLTLLVAASLAQSYLLIYRLPGTGSTAVSSAGYVRTDEMGEQHSVEDTLYPDRMIIHMGEDRHTIFYPDSAFYKLIYARVQARDFAAFQVQPVSGEDWGKIAAENPGIELSFGTGLPVPLLQKKMRLSADAAFETADIDRIWIYTGSGEEKPRAFFFSSNGKDVYEAKQLDLTVQDVLQHVAFGEDWTPYTPLKKHTLYVPSKPIVLAEAVLETDAFTSDQMQRNLFADPAVTRNIHEQDGSEIYTDSKRSLQIEDDGRWMTYTDPAAVPAVRADATESVLSAVDFVNQHGGWNGTYRAELPIREKKSNADSDIGVRFQQYYGSLPILGSGTVRYGYMSLILQQGTVSFYERSLLETPEAAQPGPQYTLSGGQDLIDRITKVEEVHGLKVTNLYPAYTPRMNGTTLRLVPGWVAVLSDDSAVTFN</sequence>
<dbReference type="EMBL" id="JAAFGS010000004">
    <property type="protein sequence ID" value="NGZ76580.1"/>
    <property type="molecule type" value="Genomic_DNA"/>
</dbReference>
<comment type="caution">
    <text evidence="2">The sequence shown here is derived from an EMBL/GenBank/DDBJ whole genome shotgun (WGS) entry which is preliminary data.</text>
</comment>